<dbReference type="AlphaFoldDB" id="A0A2H9T509"/>
<name>A0A2H9T509_9ZZZZ</name>
<organism evidence="2">
    <name type="scientific">invertebrate metagenome</name>
    <dbReference type="NCBI Taxonomy" id="1711999"/>
    <lineage>
        <taxon>unclassified sequences</taxon>
        <taxon>metagenomes</taxon>
        <taxon>organismal metagenomes</taxon>
    </lineage>
</organism>
<dbReference type="EMBL" id="NSIT01000210">
    <property type="protein sequence ID" value="PJE78301.1"/>
    <property type="molecule type" value="Genomic_DNA"/>
</dbReference>
<comment type="caution">
    <text evidence="2">The sequence shown here is derived from an EMBL/GenBank/DDBJ whole genome shotgun (WGS) entry which is preliminary data.</text>
</comment>
<protein>
    <submittedName>
        <fullName evidence="2">Uncharacterized protein</fullName>
    </submittedName>
</protein>
<accession>A0A2H9T509</accession>
<reference evidence="2" key="1">
    <citation type="journal article" date="2017" name="Appl. Environ. Microbiol.">
        <title>Molecular characterization of an Endozoicomonas-like organism causing infection in king scallop Pecten maximus L.</title>
        <authorList>
            <person name="Cano I."/>
            <person name="van Aerle R."/>
            <person name="Ross S."/>
            <person name="Verner-Jeffreys D.W."/>
            <person name="Paley R.K."/>
            <person name="Rimmer G."/>
            <person name="Ryder D."/>
            <person name="Hooper P."/>
            <person name="Stone D."/>
            <person name="Feist S.W."/>
        </authorList>
    </citation>
    <scope>NUCLEOTIDE SEQUENCE</scope>
</reference>
<sequence>MFRNWLVILLFLFPVLGYSGKKNKHIECTSSGEGFWVCETVSNKKARFDSDESDEVSSQNSHDLSAEGELDIDELDIDELDDIGELDIDALDIDALDIDALDIDVLGVSELNINKNKKKSG</sequence>
<evidence type="ECO:0000313" key="2">
    <source>
        <dbReference type="EMBL" id="PJE78301.1"/>
    </source>
</evidence>
<proteinExistence type="predicted"/>
<gene>
    <name evidence="2" type="ORF">CI610_02765</name>
</gene>
<feature type="region of interest" description="Disordered" evidence="1">
    <location>
        <begin position="47"/>
        <end position="67"/>
    </location>
</feature>
<evidence type="ECO:0000256" key="1">
    <source>
        <dbReference type="SAM" id="MobiDB-lite"/>
    </source>
</evidence>